<keyword evidence="9" id="KW-1185">Reference proteome</keyword>
<organism evidence="8 9">
    <name type="scientific">Coniophora puteana (strain RWD-64-598)</name>
    <name type="common">Brown rot fungus</name>
    <dbReference type="NCBI Taxonomy" id="741705"/>
    <lineage>
        <taxon>Eukaryota</taxon>
        <taxon>Fungi</taxon>
        <taxon>Dikarya</taxon>
        <taxon>Basidiomycota</taxon>
        <taxon>Agaricomycotina</taxon>
        <taxon>Agaricomycetes</taxon>
        <taxon>Agaricomycetidae</taxon>
        <taxon>Boletales</taxon>
        <taxon>Coniophorineae</taxon>
        <taxon>Coniophoraceae</taxon>
        <taxon>Coniophora</taxon>
    </lineage>
</organism>
<feature type="compositionally biased region" description="Polar residues" evidence="7">
    <location>
        <begin position="93"/>
        <end position="107"/>
    </location>
</feature>
<dbReference type="GO" id="GO:0003677">
    <property type="term" value="F:DNA binding"/>
    <property type="evidence" value="ECO:0007669"/>
    <property type="project" value="UniProtKB-KW"/>
</dbReference>
<dbReference type="AlphaFoldDB" id="A0A5M3MY32"/>
<evidence type="ECO:0000256" key="7">
    <source>
        <dbReference type="SAM" id="MobiDB-lite"/>
    </source>
</evidence>
<dbReference type="PANTHER" id="PTHR28605">
    <property type="entry name" value="CTF8, CHROMOSOME TRANSMISSION FIDELITY FACTOR 8 HOMOLOG (S. CEREVISIAE)"/>
    <property type="match status" value="1"/>
</dbReference>
<evidence type="ECO:0000313" key="8">
    <source>
        <dbReference type="EMBL" id="EIW83927.1"/>
    </source>
</evidence>
<dbReference type="EMBL" id="JH711575">
    <property type="protein sequence ID" value="EIW83927.1"/>
    <property type="molecule type" value="Genomic_DNA"/>
</dbReference>
<comment type="subcellular location">
    <subcellularLocation>
        <location evidence="1">Nucleus</location>
    </subcellularLocation>
</comment>
<sequence>MIIPVTVDLSSGSRHTLPSTLARLGNDDVALIELQGMLDVEGDDTTREGKLIGKLNMDNPDKPTLLIGHHLLEGKVASLAKPLAVIQRDGDRTNSPQDASVRGNGTNDMDIGEESPSSFRSAGNPEGKEGATVGWRIVAVVKKKIVFAKRPMPLANRAAVLKP</sequence>
<accession>A0A5M3MY32</accession>
<dbReference type="GeneID" id="19199464"/>
<comment type="caution">
    <text evidence="8">The sequence shown here is derived from an EMBL/GenBank/DDBJ whole genome shotgun (WGS) entry which is preliminary data.</text>
</comment>
<evidence type="ECO:0000256" key="6">
    <source>
        <dbReference type="ARBA" id="ARBA00038447"/>
    </source>
</evidence>
<evidence type="ECO:0000256" key="2">
    <source>
        <dbReference type="ARBA" id="ARBA00022705"/>
    </source>
</evidence>
<feature type="region of interest" description="Disordered" evidence="7">
    <location>
        <begin position="87"/>
        <end position="128"/>
    </location>
</feature>
<dbReference type="RefSeq" id="XP_007765780.1">
    <property type="nucleotide sequence ID" value="XM_007767590.1"/>
</dbReference>
<keyword evidence="3" id="KW-0238">DNA-binding</keyword>
<dbReference type="GO" id="GO:0007064">
    <property type="term" value="P:mitotic sister chromatid cohesion"/>
    <property type="evidence" value="ECO:0007669"/>
    <property type="project" value="InterPro"/>
</dbReference>
<dbReference type="KEGG" id="cput:CONPUDRAFT_119354"/>
<evidence type="ECO:0000256" key="5">
    <source>
        <dbReference type="ARBA" id="ARBA00023306"/>
    </source>
</evidence>
<keyword evidence="5" id="KW-0131">Cell cycle</keyword>
<evidence type="ECO:0008006" key="10">
    <source>
        <dbReference type="Google" id="ProtNLM"/>
    </source>
</evidence>
<proteinExistence type="inferred from homology"/>
<dbReference type="OMA" id="KMVFAKR"/>
<evidence type="ECO:0000256" key="1">
    <source>
        <dbReference type="ARBA" id="ARBA00004123"/>
    </source>
</evidence>
<reference evidence="9" key="1">
    <citation type="journal article" date="2012" name="Science">
        <title>The Paleozoic origin of enzymatic lignin decomposition reconstructed from 31 fungal genomes.</title>
        <authorList>
            <person name="Floudas D."/>
            <person name="Binder M."/>
            <person name="Riley R."/>
            <person name="Barry K."/>
            <person name="Blanchette R.A."/>
            <person name="Henrissat B."/>
            <person name="Martinez A.T."/>
            <person name="Otillar R."/>
            <person name="Spatafora J.W."/>
            <person name="Yadav J.S."/>
            <person name="Aerts A."/>
            <person name="Benoit I."/>
            <person name="Boyd A."/>
            <person name="Carlson A."/>
            <person name="Copeland A."/>
            <person name="Coutinho P.M."/>
            <person name="de Vries R.P."/>
            <person name="Ferreira P."/>
            <person name="Findley K."/>
            <person name="Foster B."/>
            <person name="Gaskell J."/>
            <person name="Glotzer D."/>
            <person name="Gorecki P."/>
            <person name="Heitman J."/>
            <person name="Hesse C."/>
            <person name="Hori C."/>
            <person name="Igarashi K."/>
            <person name="Jurgens J.A."/>
            <person name="Kallen N."/>
            <person name="Kersten P."/>
            <person name="Kohler A."/>
            <person name="Kuees U."/>
            <person name="Kumar T.K.A."/>
            <person name="Kuo A."/>
            <person name="LaButti K."/>
            <person name="Larrondo L.F."/>
            <person name="Lindquist E."/>
            <person name="Ling A."/>
            <person name="Lombard V."/>
            <person name="Lucas S."/>
            <person name="Lundell T."/>
            <person name="Martin R."/>
            <person name="McLaughlin D.J."/>
            <person name="Morgenstern I."/>
            <person name="Morin E."/>
            <person name="Murat C."/>
            <person name="Nagy L.G."/>
            <person name="Nolan M."/>
            <person name="Ohm R.A."/>
            <person name="Patyshakuliyeva A."/>
            <person name="Rokas A."/>
            <person name="Ruiz-Duenas F.J."/>
            <person name="Sabat G."/>
            <person name="Salamov A."/>
            <person name="Samejima M."/>
            <person name="Schmutz J."/>
            <person name="Slot J.C."/>
            <person name="St John F."/>
            <person name="Stenlid J."/>
            <person name="Sun H."/>
            <person name="Sun S."/>
            <person name="Syed K."/>
            <person name="Tsang A."/>
            <person name="Wiebenga A."/>
            <person name="Young D."/>
            <person name="Pisabarro A."/>
            <person name="Eastwood D.C."/>
            <person name="Martin F."/>
            <person name="Cullen D."/>
            <person name="Grigoriev I.V."/>
            <person name="Hibbett D.S."/>
        </authorList>
    </citation>
    <scope>NUCLEOTIDE SEQUENCE [LARGE SCALE GENOMIC DNA]</scope>
    <source>
        <strain evidence="9">RWD-64-598 SS2</strain>
    </source>
</reference>
<dbReference type="GO" id="GO:0006260">
    <property type="term" value="P:DNA replication"/>
    <property type="evidence" value="ECO:0007669"/>
    <property type="project" value="UniProtKB-KW"/>
</dbReference>
<gene>
    <name evidence="8" type="ORF">CONPUDRAFT_119354</name>
</gene>
<dbReference type="GO" id="GO:0031390">
    <property type="term" value="C:Ctf18 RFC-like complex"/>
    <property type="evidence" value="ECO:0007669"/>
    <property type="project" value="InterPro"/>
</dbReference>
<dbReference type="InterPro" id="IPR018607">
    <property type="entry name" value="Ctf8"/>
</dbReference>
<keyword evidence="4" id="KW-0539">Nucleus</keyword>
<evidence type="ECO:0000256" key="4">
    <source>
        <dbReference type="ARBA" id="ARBA00023242"/>
    </source>
</evidence>
<dbReference type="OrthoDB" id="121932at2759"/>
<protein>
    <recommendedName>
        <fullName evidence="10">Ctf8-domain-containing protein</fullName>
    </recommendedName>
</protein>
<comment type="similarity">
    <text evidence="6">Belongs to the CTF8 family.</text>
</comment>
<evidence type="ECO:0000256" key="3">
    <source>
        <dbReference type="ARBA" id="ARBA00023125"/>
    </source>
</evidence>
<dbReference type="PANTHER" id="PTHR28605:SF1">
    <property type="entry name" value="CHROMOSOME TRANSMISSION FIDELITY FACTOR 8"/>
    <property type="match status" value="1"/>
</dbReference>
<evidence type="ECO:0000313" key="9">
    <source>
        <dbReference type="Proteomes" id="UP000053558"/>
    </source>
</evidence>
<name>A0A5M3MY32_CONPW</name>
<keyword evidence="2" id="KW-0235">DNA replication</keyword>
<dbReference type="Proteomes" id="UP000053558">
    <property type="component" value="Unassembled WGS sequence"/>
</dbReference>
<dbReference type="Pfam" id="PF09696">
    <property type="entry name" value="Ctf8"/>
    <property type="match status" value="1"/>
</dbReference>